<evidence type="ECO:0000256" key="1">
    <source>
        <dbReference type="SAM" id="MobiDB-lite"/>
    </source>
</evidence>
<sequence length="444" mass="47955">MIPVRKPGRPLANCPGHFPNQACDCNQQQMLVAIPKKSRCGECGDHGSASGSTPAPIKTEHPVTPGVPLASPTKSTFRINKAGGRPSSRKQSSVSDVADRLERMDPTTYNIMGNGFPNAQARIEHGQMPHQPFQTPMMMSLDPTLSPMYQAPFPYPMSTMPHSTHNGNMGINPTMPLMNGDLAPGHDIGTPERTTGYGSEATNVNFTPASDAIPAAPQGGCCAPKATVKDSTESNGFDPVSASNTGMQIPQQPLPTAPQNHELYQDSAHADYGTYTNPLHYAQWQQQQQQQMGSYGGYPTAHAQSNCGCGPGCQCLGCSQHPFNEAMHNYVNQAYQFQYQDNWLKQPDEMPSSAMQDGGSPFATTSSTPEAAEVPSYEVSSKEGSPTLNSSNYFFINIPCRGKKAECACGDNCMCEGCTIHHQEAMQKQSPKENNTTQPKDFEL</sequence>
<evidence type="ECO:0008006" key="4">
    <source>
        <dbReference type="Google" id="ProtNLM"/>
    </source>
</evidence>
<proteinExistence type="predicted"/>
<evidence type="ECO:0000313" key="2">
    <source>
        <dbReference type="EMBL" id="KAK8046576.1"/>
    </source>
</evidence>
<name>A0ABR1TIW3_9PEZI</name>
<gene>
    <name evidence="2" type="ORF">PG996_014640</name>
</gene>
<comment type="caution">
    <text evidence="2">The sequence shown here is derived from an EMBL/GenBank/DDBJ whole genome shotgun (WGS) entry which is preliminary data.</text>
</comment>
<feature type="region of interest" description="Disordered" evidence="1">
    <location>
        <begin position="424"/>
        <end position="444"/>
    </location>
</feature>
<keyword evidence="3" id="KW-1185">Reference proteome</keyword>
<reference evidence="2 3" key="1">
    <citation type="submission" date="2023-01" db="EMBL/GenBank/DDBJ databases">
        <title>Analysis of 21 Apiospora genomes using comparative genomics revels a genus with tremendous synthesis potential of carbohydrate active enzymes and secondary metabolites.</title>
        <authorList>
            <person name="Sorensen T."/>
        </authorList>
    </citation>
    <scope>NUCLEOTIDE SEQUENCE [LARGE SCALE GENOMIC DNA]</scope>
    <source>
        <strain evidence="2 3">CBS 83171</strain>
    </source>
</reference>
<protein>
    <recommendedName>
        <fullName evidence="4">Copper-fist domain-containing protein</fullName>
    </recommendedName>
</protein>
<organism evidence="2 3">
    <name type="scientific">Apiospora saccharicola</name>
    <dbReference type="NCBI Taxonomy" id="335842"/>
    <lineage>
        <taxon>Eukaryota</taxon>
        <taxon>Fungi</taxon>
        <taxon>Dikarya</taxon>
        <taxon>Ascomycota</taxon>
        <taxon>Pezizomycotina</taxon>
        <taxon>Sordariomycetes</taxon>
        <taxon>Xylariomycetidae</taxon>
        <taxon>Amphisphaeriales</taxon>
        <taxon>Apiosporaceae</taxon>
        <taxon>Apiospora</taxon>
    </lineage>
</organism>
<feature type="compositionally biased region" description="Polar residues" evidence="1">
    <location>
        <begin position="426"/>
        <end position="444"/>
    </location>
</feature>
<feature type="region of interest" description="Disordered" evidence="1">
    <location>
        <begin position="347"/>
        <end position="385"/>
    </location>
</feature>
<evidence type="ECO:0000313" key="3">
    <source>
        <dbReference type="Proteomes" id="UP001446871"/>
    </source>
</evidence>
<feature type="region of interest" description="Disordered" evidence="1">
    <location>
        <begin position="40"/>
        <end position="97"/>
    </location>
</feature>
<accession>A0ABR1TIW3</accession>
<dbReference type="EMBL" id="JAQQWM010000009">
    <property type="protein sequence ID" value="KAK8046576.1"/>
    <property type="molecule type" value="Genomic_DNA"/>
</dbReference>
<dbReference type="Proteomes" id="UP001446871">
    <property type="component" value="Unassembled WGS sequence"/>
</dbReference>